<gene>
    <name evidence="3" type="ORF">BGZ99_004155</name>
</gene>
<organism evidence="3 4">
    <name type="scientific">Dissophora globulifera</name>
    <dbReference type="NCBI Taxonomy" id="979702"/>
    <lineage>
        <taxon>Eukaryota</taxon>
        <taxon>Fungi</taxon>
        <taxon>Fungi incertae sedis</taxon>
        <taxon>Mucoromycota</taxon>
        <taxon>Mortierellomycotina</taxon>
        <taxon>Mortierellomycetes</taxon>
        <taxon>Mortierellales</taxon>
        <taxon>Mortierellaceae</taxon>
        <taxon>Dissophora</taxon>
    </lineage>
</organism>
<feature type="chain" id="PRO_5040154743" evidence="2">
    <location>
        <begin position="24"/>
        <end position="318"/>
    </location>
</feature>
<protein>
    <submittedName>
        <fullName evidence="3">Uncharacterized protein</fullName>
    </submittedName>
</protein>
<keyword evidence="1" id="KW-1133">Transmembrane helix</keyword>
<comment type="caution">
    <text evidence="3">The sequence shown here is derived from an EMBL/GenBank/DDBJ whole genome shotgun (WGS) entry which is preliminary data.</text>
</comment>
<keyword evidence="2" id="KW-0732">Signal</keyword>
<dbReference type="Proteomes" id="UP000738325">
    <property type="component" value="Unassembled WGS sequence"/>
</dbReference>
<sequence>MRLQQFSVLAFASFLSLAFVAHAQDANCTAVLSNYAPSVNSNNGLYQKCYTDQAYNAALVAQGAIPNYSDVLDQICNKPIPATCSRSRLSSATTVYMNACSASIDAEAANGNILQTGKIALEIFFAAPIHAIYCGLDPNAVELPPPAINPPAYCLANTAEAEGPNSHFITNLALYLTSGTLDASQSPFFDGLDPVDTCSRCSQRALNATVGYLAENLMPRISPFYTPQFVQYWSKFVPAYNTLCKTSIVQTWPEGTLNVTIAMPTPLTPPAPTAAQPTAGSEAPVAHSKPNSVTLILPSAMTTGAAALMGGLLFLSIV</sequence>
<accession>A0A9P6RN80</accession>
<feature type="signal peptide" evidence="2">
    <location>
        <begin position="1"/>
        <end position="23"/>
    </location>
</feature>
<evidence type="ECO:0000256" key="2">
    <source>
        <dbReference type="SAM" id="SignalP"/>
    </source>
</evidence>
<proteinExistence type="predicted"/>
<evidence type="ECO:0000256" key="1">
    <source>
        <dbReference type="SAM" id="Phobius"/>
    </source>
</evidence>
<keyword evidence="4" id="KW-1185">Reference proteome</keyword>
<evidence type="ECO:0000313" key="3">
    <source>
        <dbReference type="EMBL" id="KAG0321050.1"/>
    </source>
</evidence>
<dbReference type="OrthoDB" id="2421678at2759"/>
<keyword evidence="1" id="KW-0812">Transmembrane</keyword>
<dbReference type="AlphaFoldDB" id="A0A9P6RN80"/>
<dbReference type="EMBL" id="JAAAIP010000258">
    <property type="protein sequence ID" value="KAG0321050.1"/>
    <property type="molecule type" value="Genomic_DNA"/>
</dbReference>
<name>A0A9P6RN80_9FUNG</name>
<reference evidence="3" key="1">
    <citation type="journal article" date="2020" name="Fungal Divers.">
        <title>Resolving the Mortierellaceae phylogeny through synthesis of multi-gene phylogenetics and phylogenomics.</title>
        <authorList>
            <person name="Vandepol N."/>
            <person name="Liber J."/>
            <person name="Desiro A."/>
            <person name="Na H."/>
            <person name="Kennedy M."/>
            <person name="Barry K."/>
            <person name="Grigoriev I.V."/>
            <person name="Miller A.N."/>
            <person name="O'Donnell K."/>
            <person name="Stajich J.E."/>
            <person name="Bonito G."/>
        </authorList>
    </citation>
    <scope>NUCLEOTIDE SEQUENCE</scope>
    <source>
        <strain evidence="3">REB-010B</strain>
    </source>
</reference>
<evidence type="ECO:0000313" key="4">
    <source>
        <dbReference type="Proteomes" id="UP000738325"/>
    </source>
</evidence>
<keyword evidence="1" id="KW-0472">Membrane</keyword>
<feature type="transmembrane region" description="Helical" evidence="1">
    <location>
        <begin position="295"/>
        <end position="315"/>
    </location>
</feature>